<organism evidence="2">
    <name type="scientific">marine sediment metagenome</name>
    <dbReference type="NCBI Taxonomy" id="412755"/>
    <lineage>
        <taxon>unclassified sequences</taxon>
        <taxon>metagenomes</taxon>
        <taxon>ecological metagenomes</taxon>
    </lineage>
</organism>
<dbReference type="EMBL" id="BARS01058956">
    <property type="protein sequence ID" value="GAG42250.1"/>
    <property type="molecule type" value="Genomic_DNA"/>
</dbReference>
<protein>
    <submittedName>
        <fullName evidence="2">Uncharacterized protein</fullName>
    </submittedName>
</protein>
<feature type="non-terminal residue" evidence="2">
    <location>
        <position position="1"/>
    </location>
</feature>
<evidence type="ECO:0000313" key="2">
    <source>
        <dbReference type="EMBL" id="GAG42250.1"/>
    </source>
</evidence>
<proteinExistence type="predicted"/>
<accession>X0XGJ0</accession>
<feature type="compositionally biased region" description="Basic and acidic residues" evidence="1">
    <location>
        <begin position="9"/>
        <end position="18"/>
    </location>
</feature>
<feature type="compositionally biased region" description="Acidic residues" evidence="1">
    <location>
        <begin position="30"/>
        <end position="40"/>
    </location>
</feature>
<gene>
    <name evidence="2" type="ORF">S01H1_85689</name>
</gene>
<reference evidence="2" key="1">
    <citation type="journal article" date="2014" name="Front. Microbiol.">
        <title>High frequency of phylogenetically diverse reductive dehalogenase-homologous genes in deep subseafloor sedimentary metagenomes.</title>
        <authorList>
            <person name="Kawai M."/>
            <person name="Futagami T."/>
            <person name="Toyoda A."/>
            <person name="Takaki Y."/>
            <person name="Nishi S."/>
            <person name="Hori S."/>
            <person name="Arai W."/>
            <person name="Tsubouchi T."/>
            <person name="Morono Y."/>
            <person name="Uchiyama I."/>
            <person name="Ito T."/>
            <person name="Fujiyama A."/>
            <person name="Inagaki F."/>
            <person name="Takami H."/>
        </authorList>
    </citation>
    <scope>NUCLEOTIDE SEQUENCE</scope>
    <source>
        <strain evidence="2">Expedition CK06-06</strain>
    </source>
</reference>
<name>X0XGJ0_9ZZZZ</name>
<comment type="caution">
    <text evidence="2">The sequence shown here is derived from an EMBL/GenBank/DDBJ whole genome shotgun (WGS) entry which is preliminary data.</text>
</comment>
<sequence>AYVSGDLAPDGHDDESKELPPPAESSSSQSDDEYLDTILD</sequence>
<feature type="region of interest" description="Disordered" evidence="1">
    <location>
        <begin position="1"/>
        <end position="40"/>
    </location>
</feature>
<evidence type="ECO:0000256" key="1">
    <source>
        <dbReference type="SAM" id="MobiDB-lite"/>
    </source>
</evidence>
<dbReference type="AlphaFoldDB" id="X0XGJ0"/>